<dbReference type="OrthoDB" id="166962at2"/>
<reference evidence="2 3" key="1">
    <citation type="submission" date="2015-07" db="EMBL/GenBank/DDBJ databases">
        <title>Whole genome sequence of Thermanaerothrix daxensis DSM 23592.</title>
        <authorList>
            <person name="Hemp J."/>
            <person name="Ward L.M."/>
            <person name="Pace L.A."/>
            <person name="Fischer W.W."/>
        </authorList>
    </citation>
    <scope>NUCLEOTIDE SEQUENCE [LARGE SCALE GENOMIC DNA]</scope>
    <source>
        <strain evidence="2 3">GNS-1</strain>
    </source>
</reference>
<dbReference type="AlphaFoldDB" id="A0A0P6XY12"/>
<comment type="caution">
    <text evidence="2">The sequence shown here is derived from an EMBL/GenBank/DDBJ whole genome shotgun (WGS) entry which is preliminary data.</text>
</comment>
<dbReference type="InterPro" id="IPR007060">
    <property type="entry name" value="FtsL/DivIC"/>
</dbReference>
<dbReference type="EMBL" id="LGKO01000002">
    <property type="protein sequence ID" value="KPL84484.1"/>
    <property type="molecule type" value="Genomic_DNA"/>
</dbReference>
<dbReference type="RefSeq" id="WP_054521012.1">
    <property type="nucleotide sequence ID" value="NZ_LGKO01000002.1"/>
</dbReference>
<name>A0A0P6XY12_9CHLR</name>
<organism evidence="2 3">
    <name type="scientific">Thermanaerothrix daxensis</name>
    <dbReference type="NCBI Taxonomy" id="869279"/>
    <lineage>
        <taxon>Bacteria</taxon>
        <taxon>Bacillati</taxon>
        <taxon>Chloroflexota</taxon>
        <taxon>Anaerolineae</taxon>
        <taxon>Anaerolineales</taxon>
        <taxon>Anaerolineaceae</taxon>
        <taxon>Thermanaerothrix</taxon>
    </lineage>
</organism>
<gene>
    <name evidence="2" type="ORF">SE15_05170</name>
</gene>
<dbReference type="Pfam" id="PF04977">
    <property type="entry name" value="DivIC"/>
    <property type="match status" value="1"/>
</dbReference>
<evidence type="ECO:0000256" key="1">
    <source>
        <dbReference type="SAM" id="Coils"/>
    </source>
</evidence>
<accession>A0A0P6XY12</accession>
<evidence type="ECO:0000313" key="3">
    <source>
        <dbReference type="Proteomes" id="UP000050544"/>
    </source>
</evidence>
<dbReference type="Proteomes" id="UP000050544">
    <property type="component" value="Unassembled WGS sequence"/>
</dbReference>
<keyword evidence="1" id="KW-0175">Coiled coil</keyword>
<evidence type="ECO:0008006" key="4">
    <source>
        <dbReference type="Google" id="ProtNLM"/>
    </source>
</evidence>
<keyword evidence="3" id="KW-1185">Reference proteome</keyword>
<evidence type="ECO:0000313" key="2">
    <source>
        <dbReference type="EMBL" id="KPL84484.1"/>
    </source>
</evidence>
<proteinExistence type="predicted"/>
<feature type="coiled-coil region" evidence="1">
    <location>
        <begin position="27"/>
        <end position="61"/>
    </location>
</feature>
<protein>
    <recommendedName>
        <fullName evidence="4">Septum formation initiator</fullName>
    </recommendedName>
</protein>
<sequence>MESSRWKPRQIILLGILILLFLFLLDLNQRLVQLNRLSQKRDQMQTEVAGLQRTIEALGTQKAYATSESAVEAYARNQANMVKPGENPIILVPVHTSQPSLMSTPTPVAQYAEPWQVWWALFFGR</sequence>